<dbReference type="SUPFAM" id="SSF51197">
    <property type="entry name" value="Clavaminate synthase-like"/>
    <property type="match status" value="1"/>
</dbReference>
<proteinExistence type="predicted"/>
<dbReference type="Pfam" id="PF05721">
    <property type="entry name" value="PhyH"/>
    <property type="match status" value="1"/>
</dbReference>
<reference evidence="1 2" key="1">
    <citation type="submission" date="2019-03" db="EMBL/GenBank/DDBJ databases">
        <title>The genome sequence of a newly discovered highly antifungal drug resistant Aspergillus species, Aspergillus tanneri NIH 1004.</title>
        <authorList>
            <person name="Mounaud S."/>
            <person name="Singh I."/>
            <person name="Joardar V."/>
            <person name="Pakala S."/>
            <person name="Pakala S."/>
            <person name="Venepally P."/>
            <person name="Hoover J."/>
            <person name="Nierman W."/>
            <person name="Chung J."/>
            <person name="Losada L."/>
        </authorList>
    </citation>
    <scope>NUCLEOTIDE SEQUENCE [LARGE SCALE GENOMIC DNA]</scope>
    <source>
        <strain evidence="1 2">NIH1004</strain>
    </source>
</reference>
<dbReference type="InterPro" id="IPR008775">
    <property type="entry name" value="Phytyl_CoA_dOase-like"/>
</dbReference>
<name>A0A4S3J3S5_9EURO</name>
<gene>
    <name evidence="1" type="ORF">EYZ11_011040</name>
</gene>
<evidence type="ECO:0008006" key="3">
    <source>
        <dbReference type="Google" id="ProtNLM"/>
    </source>
</evidence>
<evidence type="ECO:0000313" key="1">
    <source>
        <dbReference type="EMBL" id="THC89506.1"/>
    </source>
</evidence>
<comment type="caution">
    <text evidence="1">The sequence shown here is derived from an EMBL/GenBank/DDBJ whole genome shotgun (WGS) entry which is preliminary data.</text>
</comment>
<protein>
    <recommendedName>
        <fullName evidence="3">Phytanoyl-CoA dioxygenase</fullName>
    </recommendedName>
</protein>
<keyword evidence="2" id="KW-1185">Reference proteome</keyword>
<dbReference type="EMBL" id="SOSA01000644">
    <property type="protein sequence ID" value="THC89506.1"/>
    <property type="molecule type" value="Genomic_DNA"/>
</dbReference>
<dbReference type="Proteomes" id="UP000308092">
    <property type="component" value="Unassembled WGS sequence"/>
</dbReference>
<accession>A0A4S3J3S5</accession>
<dbReference type="AlphaFoldDB" id="A0A4S3J3S5"/>
<sequence length="337" mass="37140">MFLLTGPYRSSFQQIFQSHSVKEATLNPAIMAIQHKSNGVLALEVSDEERSSQSPSAETVGAAVTILQRDGIVIIRNAVDIDALKCLNKVLLEKSEALAAQPGIHFNNDRSARNISQPPPYTVDLMFESVWANPFTAAISAAILGPNPRVHFANGNTALGRASGRQTVHADLGSRHLCFPFGIVANYYLIDTDETNGSTEVWVGTHRDTTIEDHDHSPGAVGGVSSIKPELVEARRAVLPPVQPAIKQGDLVLRDLRLWHAGMPNKSETARIMLAFGMFPWWYQSPLKLTLPLKSKALLESWKRKHGLDFAAEFVNEEWPDPKFRATIDSMNPAIVY</sequence>
<organism evidence="1 2">
    <name type="scientific">Aspergillus tanneri</name>
    <dbReference type="NCBI Taxonomy" id="1220188"/>
    <lineage>
        <taxon>Eukaryota</taxon>
        <taxon>Fungi</taxon>
        <taxon>Dikarya</taxon>
        <taxon>Ascomycota</taxon>
        <taxon>Pezizomycotina</taxon>
        <taxon>Eurotiomycetes</taxon>
        <taxon>Eurotiomycetidae</taxon>
        <taxon>Eurotiales</taxon>
        <taxon>Aspergillaceae</taxon>
        <taxon>Aspergillus</taxon>
        <taxon>Aspergillus subgen. Circumdati</taxon>
    </lineage>
</organism>
<evidence type="ECO:0000313" key="2">
    <source>
        <dbReference type="Proteomes" id="UP000308092"/>
    </source>
</evidence>
<dbReference type="VEuPathDB" id="FungiDB:EYZ11_011040"/>
<dbReference type="InterPro" id="IPR051961">
    <property type="entry name" value="Fungal_Metabolite_Diox"/>
</dbReference>
<dbReference type="PANTHER" id="PTHR37563">
    <property type="entry name" value="PHYTANOYL-COA DIOXYGENASE FAMILY PROTEIN (AFU_ORTHOLOGUE AFUA_2G03330)"/>
    <property type="match status" value="1"/>
</dbReference>
<dbReference type="Gene3D" id="2.60.120.620">
    <property type="entry name" value="q2cbj1_9rhob like domain"/>
    <property type="match status" value="1"/>
</dbReference>
<dbReference type="PANTHER" id="PTHR37563:SF2">
    <property type="entry name" value="PHYTANOYL-COA DIOXYGENASE FAMILY PROTEIN (AFU_ORTHOLOGUE AFUA_2G03330)"/>
    <property type="match status" value="1"/>
</dbReference>